<comment type="caution">
    <text evidence="4">The sequence shown here is derived from an EMBL/GenBank/DDBJ whole genome shotgun (WGS) entry which is preliminary data.</text>
</comment>
<evidence type="ECO:0000313" key="4">
    <source>
        <dbReference type="EMBL" id="TYO98754.1"/>
    </source>
</evidence>
<keyword evidence="2" id="KW-0812">Transmembrane</keyword>
<keyword evidence="5" id="KW-1185">Reference proteome</keyword>
<feature type="compositionally biased region" description="Low complexity" evidence="1">
    <location>
        <begin position="292"/>
        <end position="312"/>
    </location>
</feature>
<dbReference type="AlphaFoldDB" id="A0A5D3WK72"/>
<dbReference type="EMBL" id="VNIB01000005">
    <property type="protein sequence ID" value="TYO98754.1"/>
    <property type="molecule type" value="Genomic_DNA"/>
</dbReference>
<protein>
    <submittedName>
        <fullName evidence="4">Uncharacterized protein DUF4388</fullName>
    </submittedName>
</protein>
<feature type="compositionally biased region" description="Basic and acidic residues" evidence="1">
    <location>
        <begin position="273"/>
        <end position="291"/>
    </location>
</feature>
<evidence type="ECO:0000259" key="3">
    <source>
        <dbReference type="Pfam" id="PF14332"/>
    </source>
</evidence>
<feature type="compositionally biased region" description="Low complexity" evidence="1">
    <location>
        <begin position="172"/>
        <end position="181"/>
    </location>
</feature>
<feature type="compositionally biased region" description="Low complexity" evidence="1">
    <location>
        <begin position="236"/>
        <end position="249"/>
    </location>
</feature>
<feature type="region of interest" description="Disordered" evidence="1">
    <location>
        <begin position="370"/>
        <end position="408"/>
    </location>
</feature>
<feature type="region of interest" description="Disordered" evidence="1">
    <location>
        <begin position="158"/>
        <end position="312"/>
    </location>
</feature>
<dbReference type="InterPro" id="IPR025497">
    <property type="entry name" value="PatA-like_N"/>
</dbReference>
<dbReference type="PANTHER" id="PTHR36304:SF4">
    <property type="entry name" value="DUF4388 DOMAIN-CONTAINING PROTEIN"/>
    <property type="match status" value="1"/>
</dbReference>
<dbReference type="PANTHER" id="PTHR36304">
    <property type="entry name" value="DOMAIN GTPASE-ACTIVATING PROTEIN, PUTATIVE-RELATED-RELATED"/>
    <property type="match status" value="1"/>
</dbReference>
<name>A0A5D3WK72_9BACT</name>
<dbReference type="Proteomes" id="UP000324159">
    <property type="component" value="Unassembled WGS sequence"/>
</dbReference>
<feature type="transmembrane region" description="Helical" evidence="2">
    <location>
        <begin position="320"/>
        <end position="340"/>
    </location>
</feature>
<reference evidence="4 5" key="1">
    <citation type="submission" date="2019-07" db="EMBL/GenBank/DDBJ databases">
        <title>Genomic Encyclopedia of Type Strains, Phase IV (KMG-IV): sequencing the most valuable type-strain genomes for metagenomic binning, comparative biology and taxonomic classification.</title>
        <authorList>
            <person name="Goeker M."/>
        </authorList>
    </citation>
    <scope>NUCLEOTIDE SEQUENCE [LARGE SCALE GENOMIC DNA]</scope>
    <source>
        <strain evidence="4 5">SS015</strain>
    </source>
</reference>
<accession>A0A5D3WK72</accession>
<feature type="domain" description="PatA-like N-terminal" evidence="3">
    <location>
        <begin position="427"/>
        <end position="584"/>
    </location>
</feature>
<dbReference type="SUPFAM" id="SSF160246">
    <property type="entry name" value="EspE N-terminal domain-like"/>
    <property type="match status" value="1"/>
</dbReference>
<dbReference type="RefSeq" id="WP_187426690.1">
    <property type="nucleotide sequence ID" value="NZ_VNIB01000005.1"/>
</dbReference>
<proteinExistence type="predicted"/>
<dbReference type="Gene3D" id="3.40.190.10">
    <property type="entry name" value="Periplasmic binding protein-like II"/>
    <property type="match status" value="1"/>
</dbReference>
<evidence type="ECO:0000256" key="2">
    <source>
        <dbReference type="SAM" id="Phobius"/>
    </source>
</evidence>
<sequence>MSRIFGGIVAIVVILLFPTPPARAELTFGAVPDAAGLIQTRSQAKQLAGWLQRQLGQQVQLRIFSSETLLHKWMNRYREVDLALLPRDYVDRQSPVEFSRLVTYEPAPSSKRQGAVLVGRRGLKPQLLQQLRDLLLVMDTDPEGARLLAAMGVGDYSAPGVRVTLTPPRPAPARTAASASRRPAKNENRFARVQMPDKPAVTSRKVVDKSPISDKTAAQTESGKKTRRQPAASTGTADETTSPQTTTDTNSKVAAHPARATANGLAGPKPRSPRTEPIDNRTAGDRSEDTRQAPPQTAAAGQAPPQTAAAGQTPATNRTYLWLILLVLGSGGLIKFLLIYQRRPRKRPAMPAPQMLIQHDWTQLHPATETAAPVPDQPSAEAARRSGEAGKAASDSIAPDRDAAGYPALETTPDERLRSLLRPPVRVPALLSRIDKERLTGTLKVTAPHNEKVLTFSRGQLTSATSQNITNHAQTGFLMNKLGYLLVRQGKITEEQRDRALVLCEGNPNLRLGEALVEMGALKRSELLSSLQDQAKMILHSLIVFPEGEFTFIPGDPQVDPKNNLRLDIGDFLAEAAANENEWQNIREMLPSLDTVLEFTPGGQDKVNSGRLTVHQKFVLSLIDGKRCIRDICVAATMLDYELYRFLYLMVKANILRRVAERDRQTASA</sequence>
<gene>
    <name evidence="4" type="ORF">EDC39_105123</name>
</gene>
<evidence type="ECO:0000313" key="5">
    <source>
        <dbReference type="Proteomes" id="UP000324159"/>
    </source>
</evidence>
<dbReference type="Pfam" id="PF14332">
    <property type="entry name" value="DUF4388"/>
    <property type="match status" value="1"/>
</dbReference>
<organism evidence="4 5">
    <name type="scientific">Geothermobacter ehrlichii</name>
    <dbReference type="NCBI Taxonomy" id="213224"/>
    <lineage>
        <taxon>Bacteria</taxon>
        <taxon>Pseudomonadati</taxon>
        <taxon>Thermodesulfobacteriota</taxon>
        <taxon>Desulfuromonadia</taxon>
        <taxon>Desulfuromonadales</taxon>
        <taxon>Geothermobacteraceae</taxon>
        <taxon>Geothermobacter</taxon>
    </lineage>
</organism>
<keyword evidence="2" id="KW-0472">Membrane</keyword>
<dbReference type="InterPro" id="IPR037257">
    <property type="entry name" value="T2SS_E_N_sf"/>
</dbReference>
<keyword evidence="2" id="KW-1133">Transmembrane helix</keyword>
<evidence type="ECO:0000256" key="1">
    <source>
        <dbReference type="SAM" id="MobiDB-lite"/>
    </source>
</evidence>